<evidence type="ECO:0000256" key="1">
    <source>
        <dbReference type="SAM" id="MobiDB-lite"/>
    </source>
</evidence>
<protein>
    <submittedName>
        <fullName evidence="2">Uncharacterized protein</fullName>
    </submittedName>
</protein>
<dbReference type="AlphaFoldDB" id="A0A9Q1GYM7"/>
<name>A0A9Q1GYM7_9CARY</name>
<organism evidence="2 3">
    <name type="scientific">Carnegiea gigantea</name>
    <dbReference type="NCBI Taxonomy" id="171969"/>
    <lineage>
        <taxon>Eukaryota</taxon>
        <taxon>Viridiplantae</taxon>
        <taxon>Streptophyta</taxon>
        <taxon>Embryophyta</taxon>
        <taxon>Tracheophyta</taxon>
        <taxon>Spermatophyta</taxon>
        <taxon>Magnoliopsida</taxon>
        <taxon>eudicotyledons</taxon>
        <taxon>Gunneridae</taxon>
        <taxon>Pentapetalae</taxon>
        <taxon>Caryophyllales</taxon>
        <taxon>Cactineae</taxon>
        <taxon>Cactaceae</taxon>
        <taxon>Cactoideae</taxon>
        <taxon>Echinocereeae</taxon>
        <taxon>Carnegiea</taxon>
    </lineage>
</organism>
<proteinExistence type="predicted"/>
<feature type="region of interest" description="Disordered" evidence="1">
    <location>
        <begin position="88"/>
        <end position="112"/>
    </location>
</feature>
<reference evidence="2" key="1">
    <citation type="submission" date="2022-04" db="EMBL/GenBank/DDBJ databases">
        <title>Carnegiea gigantea Genome sequencing and assembly v2.</title>
        <authorList>
            <person name="Copetti D."/>
            <person name="Sanderson M.J."/>
            <person name="Burquez A."/>
            <person name="Wojciechowski M.F."/>
        </authorList>
    </citation>
    <scope>NUCLEOTIDE SEQUENCE</scope>
    <source>
        <strain evidence="2">SGP5-SGP5p</strain>
        <tissue evidence="2">Aerial part</tissue>
    </source>
</reference>
<gene>
    <name evidence="2" type="ORF">Cgig2_033463</name>
</gene>
<dbReference type="EMBL" id="JAKOGI010001222">
    <property type="protein sequence ID" value="KAJ8426908.1"/>
    <property type="molecule type" value="Genomic_DNA"/>
</dbReference>
<feature type="region of interest" description="Disordered" evidence="1">
    <location>
        <begin position="1"/>
        <end position="36"/>
    </location>
</feature>
<dbReference type="Proteomes" id="UP001153076">
    <property type="component" value="Unassembled WGS sequence"/>
</dbReference>
<keyword evidence="3" id="KW-1185">Reference proteome</keyword>
<evidence type="ECO:0000313" key="3">
    <source>
        <dbReference type="Proteomes" id="UP001153076"/>
    </source>
</evidence>
<comment type="caution">
    <text evidence="2">The sequence shown here is derived from an EMBL/GenBank/DDBJ whole genome shotgun (WGS) entry which is preliminary data.</text>
</comment>
<accession>A0A9Q1GYM7</accession>
<sequence length="217" mass="24144">MDVGEEIGQAMKHKANKPGTRPETNRANPHVEPEAEVGTNTGLNWERHNQLPFLWENIRQAEDDSNSNGSRFRALANLDLNVDMEDTRDMGTEDQGLEGNPGNSGKDNASNKEVAADINPPQTRAIGHEWAASVAQSGVRDDGVGGKHFLNVLKEHIRLHRPPILALLETHISGRKADRVCNNIGYQKWFQMEAWVPRWNIDIVETGRSGSPFDTIP</sequence>
<evidence type="ECO:0000313" key="2">
    <source>
        <dbReference type="EMBL" id="KAJ8426908.1"/>
    </source>
</evidence>